<name>A0A1I1L2R4_9BACT</name>
<dbReference type="STRING" id="927664.SAMN05421780_10829"/>
<evidence type="ECO:0000259" key="3">
    <source>
        <dbReference type="Pfam" id="PF25973"/>
    </source>
</evidence>
<dbReference type="Pfam" id="PF25989">
    <property type="entry name" value="YknX_C"/>
    <property type="match status" value="1"/>
</dbReference>
<feature type="domain" description="YknX-like C-terminal permuted SH3-like" evidence="4">
    <location>
        <begin position="287"/>
        <end position="352"/>
    </location>
</feature>
<reference evidence="5 6" key="1">
    <citation type="submission" date="2016-10" db="EMBL/GenBank/DDBJ databases">
        <authorList>
            <person name="de Groot N.N."/>
        </authorList>
    </citation>
    <scope>NUCLEOTIDE SEQUENCE [LARGE SCALE GENOMIC DNA]</scope>
    <source>
        <strain evidence="5 6">DSM 6793</strain>
    </source>
</reference>
<dbReference type="Gene3D" id="1.10.287.470">
    <property type="entry name" value="Helix hairpin bin"/>
    <property type="match status" value="1"/>
</dbReference>
<comment type="similarity">
    <text evidence="1">Belongs to the membrane fusion protein (MFP) (TC 8.A.1) family.</text>
</comment>
<dbReference type="PANTHER" id="PTHR30469">
    <property type="entry name" value="MULTIDRUG RESISTANCE PROTEIN MDTA"/>
    <property type="match status" value="1"/>
</dbReference>
<dbReference type="SUPFAM" id="SSF111369">
    <property type="entry name" value="HlyD-like secretion proteins"/>
    <property type="match status" value="1"/>
</dbReference>
<gene>
    <name evidence="5" type="ORF">SAMN05421780_10829</name>
</gene>
<sequence>MAAASFLWVSCAEQKPAQKAETSEKASIETFKIAREKLSTELRLPAELTGFQEVNIYAKISSFVKELKVDIGSTVKKGQLLMVLEAPETSSQLSAAKSRLHSQEAVYMASNGTYNRLLEASKTEGTVSKNELDVAESKKNADFAQLQAAKAAYQEIQNLISYLQIHAPFDGVVAARNVNIGAYVGPAGKGSDLPLLVVQQQNKLRLAVYVPELYTGYLSIGDELSFSVKSLLGKKFKAKIARKAGALDSRLRSERVEMDVYNESKLLLPGMVAEVLLPLNAKDSTFVVPKSALVASSEGNFVLQVENNQTKRTHIQKGREFADKVEVFGELTPSAVLVKNASEEIKDGTAVK</sequence>
<evidence type="ECO:0000259" key="4">
    <source>
        <dbReference type="Pfam" id="PF25989"/>
    </source>
</evidence>
<evidence type="ECO:0000256" key="1">
    <source>
        <dbReference type="ARBA" id="ARBA00009477"/>
    </source>
</evidence>
<dbReference type="InterPro" id="IPR058792">
    <property type="entry name" value="Beta-barrel_RND_2"/>
</dbReference>
<dbReference type="Pfam" id="PF25973">
    <property type="entry name" value="BSH_CzcB"/>
    <property type="match status" value="1"/>
</dbReference>
<evidence type="ECO:0000313" key="6">
    <source>
        <dbReference type="Proteomes" id="UP000199514"/>
    </source>
</evidence>
<evidence type="ECO:0000313" key="5">
    <source>
        <dbReference type="EMBL" id="SFC67314.1"/>
    </source>
</evidence>
<dbReference type="GO" id="GO:1990281">
    <property type="term" value="C:efflux pump complex"/>
    <property type="evidence" value="ECO:0007669"/>
    <property type="project" value="TreeGrafter"/>
</dbReference>
<dbReference type="GO" id="GO:0015562">
    <property type="term" value="F:efflux transmembrane transporter activity"/>
    <property type="evidence" value="ECO:0007669"/>
    <property type="project" value="TreeGrafter"/>
</dbReference>
<accession>A0A1I1L2R4</accession>
<evidence type="ECO:0000259" key="2">
    <source>
        <dbReference type="Pfam" id="PF25954"/>
    </source>
</evidence>
<dbReference type="AlphaFoldDB" id="A0A1I1L2R4"/>
<dbReference type="Gene3D" id="2.40.420.20">
    <property type="match status" value="1"/>
</dbReference>
<dbReference type="Proteomes" id="UP000199514">
    <property type="component" value="Unassembled WGS sequence"/>
</dbReference>
<feature type="domain" description="CzcB-like barrel-sandwich hybrid" evidence="3">
    <location>
        <begin position="54"/>
        <end position="185"/>
    </location>
</feature>
<dbReference type="InterPro" id="IPR058637">
    <property type="entry name" value="YknX-like_C"/>
</dbReference>
<dbReference type="PANTHER" id="PTHR30469:SF37">
    <property type="entry name" value="RAGD PROTEIN"/>
    <property type="match status" value="1"/>
</dbReference>
<dbReference type="NCBIfam" id="TIGR01730">
    <property type="entry name" value="RND_mfp"/>
    <property type="match status" value="1"/>
</dbReference>
<dbReference type="InterPro" id="IPR006143">
    <property type="entry name" value="RND_pump_MFP"/>
</dbReference>
<organism evidence="5 6">
    <name type="scientific">Flexibacter flexilis DSM 6793</name>
    <dbReference type="NCBI Taxonomy" id="927664"/>
    <lineage>
        <taxon>Bacteria</taxon>
        <taxon>Pseudomonadati</taxon>
        <taxon>Bacteroidota</taxon>
        <taxon>Cytophagia</taxon>
        <taxon>Cytophagales</taxon>
        <taxon>Flexibacteraceae</taxon>
        <taxon>Flexibacter</taxon>
    </lineage>
</organism>
<keyword evidence="6" id="KW-1185">Reference proteome</keyword>
<dbReference type="Gene3D" id="2.40.30.170">
    <property type="match status" value="1"/>
</dbReference>
<dbReference type="EMBL" id="FOLE01000008">
    <property type="protein sequence ID" value="SFC67314.1"/>
    <property type="molecule type" value="Genomic_DNA"/>
</dbReference>
<protein>
    <submittedName>
        <fullName evidence="5">RND family efflux transporter, MFP subunit</fullName>
    </submittedName>
</protein>
<proteinExistence type="inferred from homology"/>
<feature type="domain" description="CusB-like beta-barrel" evidence="2">
    <location>
        <begin position="207"/>
        <end position="276"/>
    </location>
</feature>
<dbReference type="InterPro" id="IPR058647">
    <property type="entry name" value="BSH_CzcB-like"/>
</dbReference>
<dbReference type="Pfam" id="PF25954">
    <property type="entry name" value="Beta-barrel_RND_2"/>
    <property type="match status" value="1"/>
</dbReference>
<dbReference type="Gene3D" id="2.40.50.100">
    <property type="match status" value="1"/>
</dbReference>